<dbReference type="AlphaFoldDB" id="A0A7L5AKL8"/>
<gene>
    <name evidence="3" type="ORF">BHD05_14155</name>
</gene>
<dbReference type="KEGG" id="mant:BHD05_14155"/>
<evidence type="ECO:0000313" key="4">
    <source>
        <dbReference type="Proteomes" id="UP000464507"/>
    </source>
</evidence>
<keyword evidence="4" id="KW-1185">Reference proteome</keyword>
<organism evidence="3 4">
    <name type="scientific">Marisediminicola antarctica</name>
    <dbReference type="NCBI Taxonomy" id="674079"/>
    <lineage>
        <taxon>Bacteria</taxon>
        <taxon>Bacillati</taxon>
        <taxon>Actinomycetota</taxon>
        <taxon>Actinomycetes</taxon>
        <taxon>Micrococcales</taxon>
        <taxon>Microbacteriaceae</taxon>
        <taxon>Marisediminicola</taxon>
    </lineage>
</organism>
<dbReference type="InterPro" id="IPR025487">
    <property type="entry name" value="DUF4379"/>
</dbReference>
<dbReference type="OrthoDB" id="5111079at2"/>
<name>A0A7L5AKL8_9MICO</name>
<dbReference type="EMBL" id="CP017146">
    <property type="protein sequence ID" value="QHO70622.1"/>
    <property type="molecule type" value="Genomic_DNA"/>
</dbReference>
<sequence>MPEQVEAWWARRQRSKGTSLPYSVGQYREAWQSYPVLVRQYHPDLNRGITLTQIPPAADVYLVWVCVVGHEFVATPDEQRQRPGQSRRRSTWCPDCAALAVTRSPRGAAVALVAGVRDSPADAPAAPVRKPKPPAKLGDSRICASSTAAGRAIGDAFHSDCAPRPASAAEGDLRAMLTARLQFEPGLNAVRVARPFFTHLEVWPDIVIAELRVAIEYDTTGRDGLEHVGRREAVDRRKDRMLRAAGWEVVRIRCGKLQPIGPHDLVAPGVSSRLIDRLLDELRSIRGDLIVDCYLAERASA</sequence>
<proteinExistence type="predicted"/>
<evidence type="ECO:0000313" key="3">
    <source>
        <dbReference type="EMBL" id="QHO70622.1"/>
    </source>
</evidence>
<dbReference type="Pfam" id="PF14311">
    <property type="entry name" value="DUF4379"/>
    <property type="match status" value="1"/>
</dbReference>
<evidence type="ECO:0000259" key="2">
    <source>
        <dbReference type="Pfam" id="PF14311"/>
    </source>
</evidence>
<dbReference type="RefSeq" id="WP_161887014.1">
    <property type="nucleotide sequence ID" value="NZ_CP017146.1"/>
</dbReference>
<reference evidence="3 4" key="1">
    <citation type="submission" date="2016-09" db="EMBL/GenBank/DDBJ databases">
        <title>Complete genome sequence of microbes from the polar regions.</title>
        <authorList>
            <person name="Liao L."/>
            <person name="Chen B."/>
        </authorList>
    </citation>
    <scope>NUCLEOTIDE SEQUENCE [LARGE SCALE GENOMIC DNA]</scope>
    <source>
        <strain evidence="3 4">ZS314</strain>
    </source>
</reference>
<protein>
    <recommendedName>
        <fullName evidence="2">Treble clef zinc finger domain-containing protein</fullName>
    </recommendedName>
</protein>
<evidence type="ECO:0000256" key="1">
    <source>
        <dbReference type="SAM" id="MobiDB-lite"/>
    </source>
</evidence>
<feature type="region of interest" description="Disordered" evidence="1">
    <location>
        <begin position="121"/>
        <end position="140"/>
    </location>
</feature>
<accession>A0A7L5AKL8</accession>
<feature type="domain" description="Treble clef zinc finger" evidence="2">
    <location>
        <begin position="37"/>
        <end position="97"/>
    </location>
</feature>
<dbReference type="Proteomes" id="UP000464507">
    <property type="component" value="Chromosome"/>
</dbReference>